<name>A0AAD9VZL5_PHOAM</name>
<accession>A0AAD9VZL5</accession>
<dbReference type="Proteomes" id="UP001265746">
    <property type="component" value="Unassembled WGS sequence"/>
</dbReference>
<dbReference type="Pfam" id="PF14420">
    <property type="entry name" value="Clr5"/>
    <property type="match status" value="1"/>
</dbReference>
<sequence>MCEVTRLDQPLDTAGTVLPSAFGNMHDPIAFSSQFAAGQRRGRSEYLWEAHKATIKTLYIDEGRSLKDVREIMKSKYGFEGSVKSYKVRLNRWRFSKYITNRLEMESLQHLVRSGLQHQVANEVQTLQLSNGTRVSLSSLFTHLERKKSTTSMYPMSMIRPPDNLRFSEEMLSSAREYVRRQYMGERSADRNLLHIMPSHLGDFFKAFVAVRRLLQEARIDNALLVLRRAPKQIRLLLSEKTLDNPSGCIYIAVLCIKWNESTGGRMNSILKALMKYAASVVREDSGPEPLLRILTALTQLDDALFREAVIRTWRCQLQTWTSMIAPDLDVQLLGEWMAFAETAGYDQVPRDLDKDLRDMIQSYEIRYGRRSQPVITLLFIHGEYERIRSEKLSTSTEKARAIFLDLLSRDPHLDMLGKYTAQYFLAKDYRRIGDRANAERYLLYAIESLCELEHRPCYGISAVLELMLDLEQWLTEWEEYEKAKDIHRRRLAMRLAHENSIRV</sequence>
<protein>
    <recommendedName>
        <fullName evidence="1">Clr5 domain-containing protein</fullName>
    </recommendedName>
</protein>
<feature type="domain" description="Clr5" evidence="1">
    <location>
        <begin position="45"/>
        <end position="97"/>
    </location>
</feature>
<dbReference type="InterPro" id="IPR025676">
    <property type="entry name" value="Clr5_dom"/>
</dbReference>
<proteinExistence type="predicted"/>
<comment type="caution">
    <text evidence="2">The sequence shown here is derived from an EMBL/GenBank/DDBJ whole genome shotgun (WGS) entry which is preliminary data.</text>
</comment>
<evidence type="ECO:0000313" key="2">
    <source>
        <dbReference type="EMBL" id="KAK2598753.1"/>
    </source>
</evidence>
<dbReference type="PANTHER" id="PTHR38788:SF3">
    <property type="entry name" value="CLR5 DOMAIN-CONTAINING PROTEIN"/>
    <property type="match status" value="1"/>
</dbReference>
<reference evidence="2" key="1">
    <citation type="submission" date="2023-06" db="EMBL/GenBank/DDBJ databases">
        <authorList>
            <person name="Noh H."/>
        </authorList>
    </citation>
    <scope>NUCLEOTIDE SEQUENCE</scope>
    <source>
        <strain evidence="2">DUCC20226</strain>
    </source>
</reference>
<keyword evidence="3" id="KW-1185">Reference proteome</keyword>
<evidence type="ECO:0000259" key="1">
    <source>
        <dbReference type="Pfam" id="PF14420"/>
    </source>
</evidence>
<dbReference type="PANTHER" id="PTHR38788">
    <property type="entry name" value="CLR5 DOMAIN-CONTAINING PROTEIN"/>
    <property type="match status" value="1"/>
</dbReference>
<gene>
    <name evidence="2" type="ORF">N8I77_012141</name>
</gene>
<dbReference type="EMBL" id="JAUJFL010000008">
    <property type="protein sequence ID" value="KAK2598753.1"/>
    <property type="molecule type" value="Genomic_DNA"/>
</dbReference>
<evidence type="ECO:0000313" key="3">
    <source>
        <dbReference type="Proteomes" id="UP001265746"/>
    </source>
</evidence>
<dbReference type="AlphaFoldDB" id="A0AAD9VZL5"/>
<organism evidence="2 3">
    <name type="scientific">Phomopsis amygdali</name>
    <name type="common">Fusicoccum amygdali</name>
    <dbReference type="NCBI Taxonomy" id="1214568"/>
    <lineage>
        <taxon>Eukaryota</taxon>
        <taxon>Fungi</taxon>
        <taxon>Dikarya</taxon>
        <taxon>Ascomycota</taxon>
        <taxon>Pezizomycotina</taxon>
        <taxon>Sordariomycetes</taxon>
        <taxon>Sordariomycetidae</taxon>
        <taxon>Diaporthales</taxon>
        <taxon>Diaporthaceae</taxon>
        <taxon>Diaporthe</taxon>
    </lineage>
</organism>